<feature type="region of interest" description="Disordered" evidence="1">
    <location>
        <begin position="34"/>
        <end position="74"/>
    </location>
</feature>
<dbReference type="Gene3D" id="3.30.160.390">
    <property type="entry name" value="Integrase, DNA-binding domain"/>
    <property type="match status" value="1"/>
</dbReference>
<name>A0A0H3HKG7_BURP2</name>
<dbReference type="PATRIC" id="fig|884204.3.peg.806"/>
<gene>
    <name evidence="2" type="ordered locus">BP1026B_I0738</name>
</gene>
<evidence type="ECO:0000313" key="3">
    <source>
        <dbReference type="Proteomes" id="UP000010087"/>
    </source>
</evidence>
<proteinExistence type="predicted"/>
<dbReference type="AlphaFoldDB" id="A0A0H3HKG7"/>
<dbReference type="Proteomes" id="UP000010087">
    <property type="component" value="Chromosome 1"/>
</dbReference>
<reference evidence="2 3" key="1">
    <citation type="journal article" date="2012" name="PLoS ONE">
        <title>Evolution of Burkholderia pseudomallei in recurrent melioidosis.</title>
        <authorList>
            <person name="Hayden H.S."/>
            <person name="Lim R."/>
            <person name="Brittnacher M.J."/>
            <person name="Sims E.H."/>
            <person name="Ramage E.R."/>
            <person name="Fong C."/>
            <person name="Wu Z."/>
            <person name="Crist E."/>
            <person name="Chang J."/>
            <person name="Zhou Y."/>
            <person name="Radey M."/>
            <person name="Rohmer L."/>
            <person name="Haugen E."/>
            <person name="Gillett W."/>
            <person name="Wuthiekanun V."/>
            <person name="Peacock S.J."/>
            <person name="Kaul R."/>
            <person name="Miller S.I."/>
            <person name="Manoil C."/>
            <person name="Jacobs M.A."/>
        </authorList>
    </citation>
    <scope>NUCLEOTIDE SEQUENCE [LARGE SCALE GENOMIC DNA]</scope>
    <source>
        <strain evidence="2 3">1026b</strain>
    </source>
</reference>
<evidence type="ECO:0000313" key="2">
    <source>
        <dbReference type="EMBL" id="AFI65399.1"/>
    </source>
</evidence>
<dbReference type="EMBL" id="CP002833">
    <property type="protein sequence ID" value="AFI65399.1"/>
    <property type="molecule type" value="Genomic_DNA"/>
</dbReference>
<protein>
    <submittedName>
        <fullName evidence="2">Integrase</fullName>
    </submittedName>
</protein>
<accession>A0A0H3HKG7</accession>
<evidence type="ECO:0000256" key="1">
    <source>
        <dbReference type="SAM" id="MobiDB-lite"/>
    </source>
</evidence>
<organism evidence="2 3">
    <name type="scientific">Burkholderia pseudomallei (strain 1026b)</name>
    <dbReference type="NCBI Taxonomy" id="884204"/>
    <lineage>
        <taxon>Bacteria</taxon>
        <taxon>Pseudomonadati</taxon>
        <taxon>Pseudomonadota</taxon>
        <taxon>Betaproteobacteria</taxon>
        <taxon>Burkholderiales</taxon>
        <taxon>Burkholderiaceae</taxon>
        <taxon>Burkholderia</taxon>
        <taxon>pseudomallei group</taxon>
    </lineage>
</organism>
<sequence>MRYKSIPAYRQFRHMKPDNREGWIPIGPYPRITTLEAAGSARNEHRTAGQSGNDPAMPRKREKAPAARSTQPAR</sequence>
<dbReference type="KEGG" id="bpz:BP1026B_I0738"/>
<dbReference type="InterPro" id="IPR038488">
    <property type="entry name" value="Integrase_DNA-bd_sf"/>
</dbReference>